<dbReference type="InterPro" id="IPR051419">
    <property type="entry name" value="Lys/N-term_MeTrsfase_sf"/>
</dbReference>
<dbReference type="EMBL" id="OU895878">
    <property type="protein sequence ID" value="CAH1720058.1"/>
    <property type="molecule type" value="Genomic_DNA"/>
</dbReference>
<keyword evidence="3" id="KW-0808">Transferase</keyword>
<dbReference type="GO" id="GO:0008757">
    <property type="term" value="F:S-adenosylmethionine-dependent methyltransferase activity"/>
    <property type="evidence" value="ECO:0007669"/>
    <property type="project" value="InterPro"/>
</dbReference>
<dbReference type="SUPFAM" id="SSF53335">
    <property type="entry name" value="S-adenosyl-L-methionine-dependent methyltransferases"/>
    <property type="match status" value="2"/>
</dbReference>
<name>A0A9P0NFH6_9DIPT</name>
<dbReference type="Proteomes" id="UP001153620">
    <property type="component" value="Chromosome 2"/>
</dbReference>
<feature type="domain" description="Methyltransferase type 11" evidence="5">
    <location>
        <begin position="53"/>
        <end position="153"/>
    </location>
</feature>
<dbReference type="Pfam" id="PF01564">
    <property type="entry name" value="Spermine_synth"/>
    <property type="match status" value="1"/>
</dbReference>
<evidence type="ECO:0000313" key="6">
    <source>
        <dbReference type="EMBL" id="CAH1720058.1"/>
    </source>
</evidence>
<keyword evidence="4" id="KW-0511">Multifunctional enzyme</keyword>
<evidence type="ECO:0000256" key="2">
    <source>
        <dbReference type="ARBA" id="ARBA00022603"/>
    </source>
</evidence>
<accession>A0A9P0NFH6</accession>
<dbReference type="GO" id="GO:0032259">
    <property type="term" value="P:methylation"/>
    <property type="evidence" value="ECO:0007669"/>
    <property type="project" value="UniProtKB-KW"/>
</dbReference>
<dbReference type="InterPro" id="IPR029063">
    <property type="entry name" value="SAM-dependent_MTases_sf"/>
</dbReference>
<dbReference type="FunFam" id="3.40.50.150:FF:000110">
    <property type="entry name" value="methyltransferase-like protein 13 isoform X1"/>
    <property type="match status" value="1"/>
</dbReference>
<organism evidence="6 7">
    <name type="scientific">Chironomus riparius</name>
    <dbReference type="NCBI Taxonomy" id="315576"/>
    <lineage>
        <taxon>Eukaryota</taxon>
        <taxon>Metazoa</taxon>
        <taxon>Ecdysozoa</taxon>
        <taxon>Arthropoda</taxon>
        <taxon>Hexapoda</taxon>
        <taxon>Insecta</taxon>
        <taxon>Pterygota</taxon>
        <taxon>Neoptera</taxon>
        <taxon>Endopterygota</taxon>
        <taxon>Diptera</taxon>
        <taxon>Nematocera</taxon>
        <taxon>Chironomoidea</taxon>
        <taxon>Chironomidae</taxon>
        <taxon>Chironominae</taxon>
        <taxon>Chironomus</taxon>
    </lineage>
</organism>
<dbReference type="PANTHER" id="PTHR12176">
    <property type="entry name" value="SAM-DEPENDENT METHYLTRANSFERASE SUPERFAMILY PROTEIN"/>
    <property type="match status" value="1"/>
</dbReference>
<dbReference type="PANTHER" id="PTHR12176:SF78">
    <property type="entry name" value="EEF1A LYSINE AND N-TERMINAL METHYLTRANSFERASE"/>
    <property type="match status" value="1"/>
</dbReference>
<dbReference type="InterPro" id="IPR013216">
    <property type="entry name" value="Methyltransf_11"/>
</dbReference>
<dbReference type="Gene3D" id="3.40.50.150">
    <property type="entry name" value="Vaccinia Virus protein VP39"/>
    <property type="match status" value="2"/>
</dbReference>
<sequence>MNLLPKTSEEFATKEYWNKFFQKRGKLAFDWYGEFPELCGALSKYIKTKDKILNVGCGNSKLSVDMFKTGYSTITNIDISEVVIEQMKKTHRNIGEWIQMDATKMTFDDESYSVILDKGTLDAMMSEESESEMALNYFNEVKRVLKNGGRFVIISLLQSHILETLLSYFPSNNFLFRIVRCLEAEQKTSETNEDKSSMPVFVIVATKFMKLPSPIYEMSGDGESIERMSDSKELTESVLTIQRTSMIRNGLIKKNAYEDEIKFDLFRPNEKTPRFTLYILDQKSSRNLKDYAAFIVPQGRETEWLFSTKQGRRKLLESAQHLRLAIVILHRNQTYTSLDDVKIEINEAVKSFAPKDVRDMSKIPFLSLGSDVGSREIVFKGTSSFSGDFVVEDVQSEKMLYRRLIFLSNQSVIQSEALLKVGKKTIDYSYLSCQHHMYMILGMLIAQNEKDLRNFVVGLGGGGLLMYIYQYFQELNVDVCEIDPDIVRVAKEHFGLVDDNNRLKVIVDDGLKVIEHFDDTKFNSILFDIDSKDQSLGISCPPKEFLDIGILSAVRKSLSAGGIFILNFVCRDVSLRDGVVNDLKAIFPYIISYKLEEDVNEIFYCFKENVKDINEKFIKAAKKLNSFKKNSVDLYELLEGLNIHA</sequence>
<evidence type="ECO:0000256" key="4">
    <source>
        <dbReference type="ARBA" id="ARBA00023268"/>
    </source>
</evidence>
<comment type="similarity">
    <text evidence="1">Belongs to the methyltransferase superfamily.</text>
</comment>
<dbReference type="OrthoDB" id="6612291at2759"/>
<evidence type="ECO:0000313" key="7">
    <source>
        <dbReference type="Proteomes" id="UP001153620"/>
    </source>
</evidence>
<reference evidence="6" key="2">
    <citation type="submission" date="2022-10" db="EMBL/GenBank/DDBJ databases">
        <authorList>
            <consortium name="ENA_rothamsted_submissions"/>
            <consortium name="culmorum"/>
            <person name="King R."/>
        </authorList>
    </citation>
    <scope>NUCLEOTIDE SEQUENCE</scope>
</reference>
<proteinExistence type="inferred from homology"/>
<evidence type="ECO:0000256" key="3">
    <source>
        <dbReference type="ARBA" id="ARBA00022679"/>
    </source>
</evidence>
<protein>
    <recommendedName>
        <fullName evidence="5">Methyltransferase type 11 domain-containing protein</fullName>
    </recommendedName>
</protein>
<dbReference type="AlphaFoldDB" id="A0A9P0NFH6"/>
<dbReference type="CDD" id="cd02440">
    <property type="entry name" value="AdoMet_MTases"/>
    <property type="match status" value="1"/>
</dbReference>
<gene>
    <name evidence="6" type="ORF">CHIRRI_LOCUS7286</name>
</gene>
<dbReference type="Pfam" id="PF08241">
    <property type="entry name" value="Methyltransf_11"/>
    <property type="match status" value="1"/>
</dbReference>
<keyword evidence="7" id="KW-1185">Reference proteome</keyword>
<reference evidence="6" key="1">
    <citation type="submission" date="2022-01" db="EMBL/GenBank/DDBJ databases">
        <authorList>
            <person name="King R."/>
        </authorList>
    </citation>
    <scope>NUCLEOTIDE SEQUENCE</scope>
</reference>
<keyword evidence="2" id="KW-0489">Methyltransferase</keyword>
<evidence type="ECO:0000259" key="5">
    <source>
        <dbReference type="Pfam" id="PF08241"/>
    </source>
</evidence>
<evidence type="ECO:0000256" key="1">
    <source>
        <dbReference type="ARBA" id="ARBA00008361"/>
    </source>
</evidence>